<organism evidence="1 2">
    <name type="scientific">Mesorhizobium newzealandense</name>
    <dbReference type="NCBI Taxonomy" id="1300302"/>
    <lineage>
        <taxon>Bacteria</taxon>
        <taxon>Pseudomonadati</taxon>
        <taxon>Pseudomonadota</taxon>
        <taxon>Alphaproteobacteria</taxon>
        <taxon>Hyphomicrobiales</taxon>
        <taxon>Phyllobacteriaceae</taxon>
        <taxon>Mesorhizobium</taxon>
    </lineage>
</organism>
<dbReference type="EMBL" id="JBHUGZ010000007">
    <property type="protein sequence ID" value="MFD1983065.1"/>
    <property type="molecule type" value="Genomic_DNA"/>
</dbReference>
<sequence>MRDRFASRCVARYAGSGSINDDVSLDISVDTHRTQAAMPKIALCRMMDECAVVVLRRVLNRCGARGIVFGV</sequence>
<dbReference type="RefSeq" id="WP_379096869.1">
    <property type="nucleotide sequence ID" value="NZ_JBHUGZ010000007.1"/>
</dbReference>
<name>A0ABW4U9U3_9HYPH</name>
<evidence type="ECO:0000313" key="1">
    <source>
        <dbReference type="EMBL" id="MFD1983065.1"/>
    </source>
</evidence>
<proteinExistence type="predicted"/>
<dbReference type="Proteomes" id="UP001597405">
    <property type="component" value="Unassembled WGS sequence"/>
</dbReference>
<comment type="caution">
    <text evidence="1">The sequence shown here is derived from an EMBL/GenBank/DDBJ whole genome shotgun (WGS) entry which is preliminary data.</text>
</comment>
<accession>A0ABW4U9U3</accession>
<protein>
    <submittedName>
        <fullName evidence="1">Uncharacterized protein</fullName>
    </submittedName>
</protein>
<gene>
    <name evidence="1" type="ORF">ACFSOZ_10310</name>
</gene>
<evidence type="ECO:0000313" key="2">
    <source>
        <dbReference type="Proteomes" id="UP001597405"/>
    </source>
</evidence>
<reference evidence="2" key="1">
    <citation type="journal article" date="2019" name="Int. J. Syst. Evol. Microbiol.">
        <title>The Global Catalogue of Microorganisms (GCM) 10K type strain sequencing project: providing services to taxonomists for standard genome sequencing and annotation.</title>
        <authorList>
            <consortium name="The Broad Institute Genomics Platform"/>
            <consortium name="The Broad Institute Genome Sequencing Center for Infectious Disease"/>
            <person name="Wu L."/>
            <person name="Ma J."/>
        </authorList>
    </citation>
    <scope>NUCLEOTIDE SEQUENCE [LARGE SCALE GENOMIC DNA]</scope>
    <source>
        <strain evidence="2">CGMCC 1.16225</strain>
    </source>
</reference>
<keyword evidence="2" id="KW-1185">Reference proteome</keyword>